<evidence type="ECO:0000256" key="2">
    <source>
        <dbReference type="SAM" id="Phobius"/>
    </source>
</evidence>
<organism evidence="3 4">
    <name type="scientific">Geotalea daltonii (strain DSM 22248 / JCM 15807 / FRC-32)</name>
    <name type="common">Geobacter daltonii</name>
    <dbReference type="NCBI Taxonomy" id="316067"/>
    <lineage>
        <taxon>Bacteria</taxon>
        <taxon>Pseudomonadati</taxon>
        <taxon>Thermodesulfobacteriota</taxon>
        <taxon>Desulfuromonadia</taxon>
        <taxon>Geobacterales</taxon>
        <taxon>Geobacteraceae</taxon>
        <taxon>Geotalea</taxon>
    </lineage>
</organism>
<accession>B9M504</accession>
<feature type="region of interest" description="Disordered" evidence="1">
    <location>
        <begin position="1"/>
        <end position="26"/>
    </location>
</feature>
<feature type="transmembrane region" description="Helical" evidence="2">
    <location>
        <begin position="48"/>
        <end position="68"/>
    </location>
</feature>
<dbReference type="OrthoDB" id="5392166at2"/>
<feature type="transmembrane region" description="Helical" evidence="2">
    <location>
        <begin position="108"/>
        <end position="135"/>
    </location>
</feature>
<dbReference type="Proteomes" id="UP000007721">
    <property type="component" value="Chromosome"/>
</dbReference>
<keyword evidence="2" id="KW-0472">Membrane</keyword>
<keyword evidence="2" id="KW-1133">Transmembrane helix</keyword>
<gene>
    <name evidence="3" type="ordered locus">Geob_3345</name>
</gene>
<evidence type="ECO:0000313" key="3">
    <source>
        <dbReference type="EMBL" id="ACM21688.1"/>
    </source>
</evidence>
<dbReference type="AlphaFoldDB" id="B9M504"/>
<dbReference type="eggNOG" id="COG1333">
    <property type="taxonomic scope" value="Bacteria"/>
</dbReference>
<dbReference type="InterPro" id="IPR023494">
    <property type="entry name" value="Cyt_c_bgen_Ccs1/CcsB/ResB"/>
</dbReference>
<dbReference type="STRING" id="316067.Geob_3345"/>
<protein>
    <submittedName>
        <fullName evidence="3">ResB-like family cytochrome c biogenesis protein</fullName>
    </submittedName>
</protein>
<evidence type="ECO:0000256" key="1">
    <source>
        <dbReference type="SAM" id="MobiDB-lite"/>
    </source>
</evidence>
<evidence type="ECO:0000313" key="4">
    <source>
        <dbReference type="Proteomes" id="UP000007721"/>
    </source>
</evidence>
<keyword evidence="2" id="KW-0812">Transmembrane</keyword>
<proteinExistence type="predicted"/>
<feature type="transmembrane region" description="Helical" evidence="2">
    <location>
        <begin position="359"/>
        <end position="380"/>
    </location>
</feature>
<feature type="transmembrane region" description="Helical" evidence="2">
    <location>
        <begin position="80"/>
        <end position="102"/>
    </location>
</feature>
<dbReference type="PANTHER" id="PTHR31566">
    <property type="entry name" value="CYTOCHROME C BIOGENESIS PROTEIN CCS1, CHLOROPLASTIC"/>
    <property type="match status" value="1"/>
</dbReference>
<keyword evidence="4" id="KW-1185">Reference proteome</keyword>
<dbReference type="KEGG" id="geo:Geob_3345"/>
<name>B9M504_GEODF</name>
<dbReference type="RefSeq" id="WP_012648416.1">
    <property type="nucleotide sequence ID" value="NC_011979.1"/>
</dbReference>
<sequence>MSQLQDKTELHSETCPDEQPESYPLQPRFHPVHKTIRLIYDFLASARLAMLLLVTILICSIVGVTIIRGIRAWELIFSTLWFNSILVLLVVNVACCFFGRIWHRKLTIISFGMILFHISFVAILCGIVFNSLFYFRGNIRLTEGEILPSGDFNSYDKYEHGRFFSIDRLKGEASLIKMHRGYRVGKEDKRAAYEIEVGESGRKSHGIIYITHNLTHHGLTYYTDREGYSLLVVLNDSTGKEIYGAHFPLQSLRQKDESFLYTTGTKEGPAPFMFPQDPMRPLMELQLAFSPSSTNYGGGDVSYVVMPLGKDHKEVRDFIIKEGRVAVGQSFSAFGYRLTPKEVRYWVAMNVRYEPGKPIVLTSLWIGLAGMLITTIGRMMRSRM</sequence>
<dbReference type="HOGENOM" id="CLU_725139_0_0_7"/>
<reference evidence="3 4" key="1">
    <citation type="submission" date="2009-01" db="EMBL/GenBank/DDBJ databases">
        <title>Complete sequence of Geobacter sp. FRC-32.</title>
        <authorList>
            <consortium name="US DOE Joint Genome Institute"/>
            <person name="Lucas S."/>
            <person name="Copeland A."/>
            <person name="Lapidus A."/>
            <person name="Glavina del Rio T."/>
            <person name="Dalin E."/>
            <person name="Tice H."/>
            <person name="Bruce D."/>
            <person name="Goodwin L."/>
            <person name="Pitluck S."/>
            <person name="Saunders E."/>
            <person name="Brettin T."/>
            <person name="Detter J.C."/>
            <person name="Han C."/>
            <person name="Larimer F."/>
            <person name="Land M."/>
            <person name="Hauser L."/>
            <person name="Kyrpides N."/>
            <person name="Ovchinnikova G."/>
            <person name="Kostka J."/>
            <person name="Richardson P."/>
        </authorList>
    </citation>
    <scope>NUCLEOTIDE SEQUENCE [LARGE SCALE GENOMIC DNA]</scope>
    <source>
        <strain evidence="4">DSM 22248 / JCM 15807 / FRC-32</strain>
    </source>
</reference>
<dbReference type="EMBL" id="CP001390">
    <property type="protein sequence ID" value="ACM21688.1"/>
    <property type="molecule type" value="Genomic_DNA"/>
</dbReference>
<feature type="compositionally biased region" description="Basic and acidic residues" evidence="1">
    <location>
        <begin position="1"/>
        <end position="14"/>
    </location>
</feature>